<protein>
    <submittedName>
        <fullName evidence="2">Beta-carotene 15,15'-monooxygenase</fullName>
    </submittedName>
</protein>
<feature type="transmembrane region" description="Helical" evidence="1">
    <location>
        <begin position="191"/>
        <end position="212"/>
    </location>
</feature>
<keyword evidence="1" id="KW-1133">Transmembrane helix</keyword>
<feature type="transmembrane region" description="Helical" evidence="1">
    <location>
        <begin position="218"/>
        <end position="237"/>
    </location>
</feature>
<dbReference type="RefSeq" id="WP_191694001.1">
    <property type="nucleotide sequence ID" value="NZ_JACSQN010000005.1"/>
</dbReference>
<evidence type="ECO:0000256" key="1">
    <source>
        <dbReference type="SAM" id="Phobius"/>
    </source>
</evidence>
<gene>
    <name evidence="2" type="ORF">H9649_06910</name>
</gene>
<keyword evidence="1" id="KW-0472">Membrane</keyword>
<sequence>MVFKNKAIHLIWPTLLLIVLVSNIALYRSSFGIDILPSNSNPVVIGSLIDLTIVAPVLFLAWRRKLNWKYFLSLMAGGLILARFIIPMEYLAPFKMFTLLGFAMEGAIVLLEILLLLTLFKYLPQIIQTVKKSSLPQLFSFSNAVDQKVKKHPLIQVICSEMLMFYYAVCLWKREPVYKENTFTLHRKSSYIAFQVMIIHAIVVETLGIHWWLHEKSLVLSLVLLVINLYSIVLFLGDIQAVRFNPLQIEADRMYISLGLMKRMEIRWDDIEEIIEDRSILERRLQKDTIEFVTRDLEKVYPDIIIKFKYPVEATLLMGVKKKYERVAIRVDEPERFKQTLRSRL</sequence>
<organism evidence="2 3">
    <name type="scientific">Sporosarcina quadrami</name>
    <dbReference type="NCBI Taxonomy" id="2762234"/>
    <lineage>
        <taxon>Bacteria</taxon>
        <taxon>Bacillati</taxon>
        <taxon>Bacillota</taxon>
        <taxon>Bacilli</taxon>
        <taxon>Bacillales</taxon>
        <taxon>Caryophanaceae</taxon>
        <taxon>Sporosarcina</taxon>
    </lineage>
</organism>
<keyword evidence="3" id="KW-1185">Reference proteome</keyword>
<evidence type="ECO:0000313" key="2">
    <source>
        <dbReference type="EMBL" id="MBD7984302.1"/>
    </source>
</evidence>
<comment type="caution">
    <text evidence="2">The sequence shown here is derived from an EMBL/GenBank/DDBJ whole genome shotgun (WGS) entry which is preliminary data.</text>
</comment>
<feature type="transmembrane region" description="Helical" evidence="1">
    <location>
        <begin position="7"/>
        <end position="27"/>
    </location>
</feature>
<feature type="transmembrane region" description="Helical" evidence="1">
    <location>
        <begin position="68"/>
        <end position="86"/>
    </location>
</feature>
<dbReference type="Proteomes" id="UP000626786">
    <property type="component" value="Unassembled WGS sequence"/>
</dbReference>
<feature type="transmembrane region" description="Helical" evidence="1">
    <location>
        <begin position="98"/>
        <end position="123"/>
    </location>
</feature>
<reference evidence="2 3" key="1">
    <citation type="submission" date="2020-08" db="EMBL/GenBank/DDBJ databases">
        <title>A Genomic Blueprint of the Chicken Gut Microbiome.</title>
        <authorList>
            <person name="Gilroy R."/>
            <person name="Ravi A."/>
            <person name="Getino M."/>
            <person name="Pursley I."/>
            <person name="Horton D.L."/>
            <person name="Alikhan N.-F."/>
            <person name="Baker D."/>
            <person name="Gharbi K."/>
            <person name="Hall N."/>
            <person name="Watson M."/>
            <person name="Adriaenssens E.M."/>
            <person name="Foster-Nyarko E."/>
            <person name="Jarju S."/>
            <person name="Secka A."/>
            <person name="Antonio M."/>
            <person name="Oren A."/>
            <person name="Chaudhuri R."/>
            <person name="La Ragione R.M."/>
            <person name="Hildebrand F."/>
            <person name="Pallen M.J."/>
        </authorList>
    </citation>
    <scope>NUCLEOTIDE SEQUENCE [LARGE SCALE GENOMIC DNA]</scope>
    <source>
        <strain evidence="2 3">Sa2YVA2</strain>
    </source>
</reference>
<accession>A0ABR8U8E4</accession>
<feature type="transmembrane region" description="Helical" evidence="1">
    <location>
        <begin position="42"/>
        <end position="61"/>
    </location>
</feature>
<proteinExistence type="predicted"/>
<name>A0ABR8U8E4_9BACL</name>
<keyword evidence="1" id="KW-0812">Transmembrane</keyword>
<evidence type="ECO:0000313" key="3">
    <source>
        <dbReference type="Proteomes" id="UP000626786"/>
    </source>
</evidence>
<dbReference type="EMBL" id="JACSQN010000005">
    <property type="protein sequence ID" value="MBD7984302.1"/>
    <property type="molecule type" value="Genomic_DNA"/>
</dbReference>